<sequence>MKLHQLKGYIQSIYLVEYPQGLLLLDGCCRADIDELKRYITHELQRPFSDLKLIVVTHMHPDHAGAAHKLRDLTGCKIASGKTTRHWYRGLNGRLLHLTDILLAAWVAGRLGKPKKNLWYSPHLKPDIELEDGDILPDFTEWTSVSTPGHTDRDISLLHRPSHRMYVADLMVKVKKRFIPPFPVFHPNQYRASLQKVRDMQLKALWLAHGGEVSLSENEYAHLSTVAPRLPQTPWRATKIKAKLWLRSRKS</sequence>
<dbReference type="RefSeq" id="WP_068372606.1">
    <property type="nucleotide sequence ID" value="NZ_LSNE01000003.1"/>
</dbReference>
<evidence type="ECO:0000259" key="1">
    <source>
        <dbReference type="SMART" id="SM00849"/>
    </source>
</evidence>
<evidence type="ECO:0000313" key="3">
    <source>
        <dbReference type="Proteomes" id="UP000070299"/>
    </source>
</evidence>
<feature type="domain" description="Metallo-beta-lactamase" evidence="1">
    <location>
        <begin position="10"/>
        <end position="209"/>
    </location>
</feature>
<reference evidence="3" key="1">
    <citation type="submission" date="2016-02" db="EMBL/GenBank/DDBJ databases">
        <authorList>
            <person name="Schultz-Johansen M."/>
            <person name="Glaring M.A."/>
            <person name="Bech P.K."/>
            <person name="Stougaard P."/>
        </authorList>
    </citation>
    <scope>NUCLEOTIDE SEQUENCE [LARGE SCALE GENOMIC DNA]</scope>
    <source>
        <strain evidence="3">S66</strain>
    </source>
</reference>
<protein>
    <submittedName>
        <fullName evidence="2">Zn-dependent hydrolase</fullName>
    </submittedName>
</protein>
<keyword evidence="2" id="KW-0378">Hydrolase</keyword>
<dbReference type="PANTHER" id="PTHR42951">
    <property type="entry name" value="METALLO-BETA-LACTAMASE DOMAIN-CONTAINING"/>
    <property type="match status" value="1"/>
</dbReference>
<evidence type="ECO:0000313" key="2">
    <source>
        <dbReference type="EMBL" id="KXI29684.1"/>
    </source>
</evidence>
<dbReference type="InterPro" id="IPR050855">
    <property type="entry name" value="NDM-1-like"/>
</dbReference>
<dbReference type="Proteomes" id="UP000070299">
    <property type="component" value="Unassembled WGS sequence"/>
</dbReference>
<dbReference type="STRING" id="1799789.AX660_06480"/>
<dbReference type="GO" id="GO:0016787">
    <property type="term" value="F:hydrolase activity"/>
    <property type="evidence" value="ECO:0007669"/>
    <property type="project" value="UniProtKB-KW"/>
</dbReference>
<organism evidence="2 3">
    <name type="scientific">Paraglaciecola hydrolytica</name>
    <dbReference type="NCBI Taxonomy" id="1799789"/>
    <lineage>
        <taxon>Bacteria</taxon>
        <taxon>Pseudomonadati</taxon>
        <taxon>Pseudomonadota</taxon>
        <taxon>Gammaproteobacteria</taxon>
        <taxon>Alteromonadales</taxon>
        <taxon>Alteromonadaceae</taxon>
        <taxon>Paraglaciecola</taxon>
    </lineage>
</organism>
<dbReference type="SUPFAM" id="SSF56281">
    <property type="entry name" value="Metallo-hydrolase/oxidoreductase"/>
    <property type="match status" value="1"/>
</dbReference>
<name>A0A136A3A1_9ALTE</name>
<proteinExistence type="predicted"/>
<dbReference type="OrthoDB" id="9802991at2"/>
<accession>A0A136A3A1</accession>
<dbReference type="InterPro" id="IPR001279">
    <property type="entry name" value="Metallo-B-lactamas"/>
</dbReference>
<comment type="caution">
    <text evidence="2">The sequence shown here is derived from an EMBL/GenBank/DDBJ whole genome shotgun (WGS) entry which is preliminary data.</text>
</comment>
<dbReference type="SMART" id="SM00849">
    <property type="entry name" value="Lactamase_B"/>
    <property type="match status" value="1"/>
</dbReference>
<gene>
    <name evidence="2" type="ORF">AX660_06480</name>
</gene>
<dbReference type="InterPro" id="IPR036866">
    <property type="entry name" value="RibonucZ/Hydroxyglut_hydro"/>
</dbReference>
<dbReference type="Pfam" id="PF00753">
    <property type="entry name" value="Lactamase_B"/>
    <property type="match status" value="1"/>
</dbReference>
<dbReference type="Gene3D" id="3.60.15.10">
    <property type="entry name" value="Ribonuclease Z/Hydroxyacylglutathione hydrolase-like"/>
    <property type="match status" value="1"/>
</dbReference>
<dbReference type="EMBL" id="LSNE01000003">
    <property type="protein sequence ID" value="KXI29684.1"/>
    <property type="molecule type" value="Genomic_DNA"/>
</dbReference>
<keyword evidence="3" id="KW-1185">Reference proteome</keyword>
<dbReference type="AlphaFoldDB" id="A0A136A3A1"/>
<dbReference type="PANTHER" id="PTHR42951:SF14">
    <property type="entry name" value="METALLO-BETA-LACTAMASE SUPERFAMILY PROTEIN"/>
    <property type="match status" value="1"/>
</dbReference>